<dbReference type="Proteomes" id="UP000051934">
    <property type="component" value="Unassembled WGS sequence"/>
</dbReference>
<name>A0A0R2SDX9_9GAMM</name>
<dbReference type="CDD" id="cd01144">
    <property type="entry name" value="BtuF"/>
    <property type="match status" value="1"/>
</dbReference>
<evidence type="ECO:0000256" key="1">
    <source>
        <dbReference type="ARBA" id="ARBA00022729"/>
    </source>
</evidence>
<accession>A0A0R2SDX9</accession>
<dbReference type="Gene3D" id="3.40.50.1980">
    <property type="entry name" value="Nitrogenase molybdenum iron protein domain"/>
    <property type="match status" value="2"/>
</dbReference>
<dbReference type="PROSITE" id="PS50983">
    <property type="entry name" value="FE_B12_PBP"/>
    <property type="match status" value="1"/>
</dbReference>
<sequence length="298" mass="32487">MAQQSDTVDAGSAQQTPLPPTIEVIDDRGVSIQLAQPAERIISLAPSLTELLYVAGAGSKLVGVVEYSDYPEEALSLPLIGRFDRFDIERILELKPDLVVAWLTGNPRSTIEALENLGLTVYVAEPKFLDSIPTQLTKLGQLAGTEADASAAIDDYETTLARLATRYRAESPVRVFYQVWDRPLMTAGGAELTNDLIELCGGINVFGELSALAPKVNLEAVLLRDPELIVASGIDERRPAWLDTWDEWPSITAVANRQVVFIDPDLTQRHSPRVLQGAEILCEQIATARALQREGAGQ</sequence>
<evidence type="ECO:0000313" key="5">
    <source>
        <dbReference type="Proteomes" id="UP000051934"/>
    </source>
</evidence>
<dbReference type="NCBIfam" id="NF038402">
    <property type="entry name" value="TroA_like"/>
    <property type="match status" value="1"/>
</dbReference>
<dbReference type="InterPro" id="IPR054828">
    <property type="entry name" value="Vit_B12_bind_prot"/>
</dbReference>
<dbReference type="GO" id="GO:0071281">
    <property type="term" value="P:cellular response to iron ion"/>
    <property type="evidence" value="ECO:0007669"/>
    <property type="project" value="TreeGrafter"/>
</dbReference>
<evidence type="ECO:0000256" key="2">
    <source>
        <dbReference type="SAM" id="MobiDB-lite"/>
    </source>
</evidence>
<dbReference type="AlphaFoldDB" id="A0A0R2SDX9"/>
<feature type="region of interest" description="Disordered" evidence="2">
    <location>
        <begin position="1"/>
        <end position="20"/>
    </location>
</feature>
<dbReference type="PANTHER" id="PTHR30535">
    <property type="entry name" value="VITAMIN B12-BINDING PROTEIN"/>
    <property type="match status" value="1"/>
</dbReference>
<feature type="domain" description="Fe/B12 periplasmic-binding" evidence="3">
    <location>
        <begin position="40"/>
        <end position="289"/>
    </location>
</feature>
<dbReference type="PANTHER" id="PTHR30535:SF34">
    <property type="entry name" value="MOLYBDATE-BINDING PROTEIN MOLA"/>
    <property type="match status" value="1"/>
</dbReference>
<keyword evidence="1" id="KW-0732">Signal</keyword>
<reference evidence="4 5" key="1">
    <citation type="submission" date="2015-10" db="EMBL/GenBank/DDBJ databases">
        <title>Metagenome-Assembled Genomes uncover a global brackish microbiome.</title>
        <authorList>
            <person name="Hugerth L.W."/>
            <person name="Larsson J."/>
            <person name="Alneberg J."/>
            <person name="Lindh M.V."/>
            <person name="Legrand C."/>
            <person name="Pinhassi J."/>
            <person name="Andersson A.F."/>
        </authorList>
    </citation>
    <scope>NUCLEOTIDE SEQUENCE [LARGE SCALE GENOMIC DNA]</scope>
    <source>
        <strain evidence="4">BACL4 MAG-120507-bin80</strain>
    </source>
</reference>
<feature type="compositionally biased region" description="Polar residues" evidence="2">
    <location>
        <begin position="1"/>
        <end position="16"/>
    </location>
</feature>
<protein>
    <recommendedName>
        <fullName evidence="3">Fe/B12 periplasmic-binding domain-containing protein</fullName>
    </recommendedName>
</protein>
<dbReference type="Pfam" id="PF01497">
    <property type="entry name" value="Peripla_BP_2"/>
    <property type="match status" value="1"/>
</dbReference>
<comment type="caution">
    <text evidence="4">The sequence shown here is derived from an EMBL/GenBank/DDBJ whole genome shotgun (WGS) entry which is preliminary data.</text>
</comment>
<dbReference type="EMBL" id="LIBB01000201">
    <property type="protein sequence ID" value="KRO71328.1"/>
    <property type="molecule type" value="Genomic_DNA"/>
</dbReference>
<evidence type="ECO:0000313" key="4">
    <source>
        <dbReference type="EMBL" id="KRO71328.1"/>
    </source>
</evidence>
<evidence type="ECO:0000259" key="3">
    <source>
        <dbReference type="PROSITE" id="PS50983"/>
    </source>
</evidence>
<organism evidence="4 5">
    <name type="scientific">OM182 bacterium BACL3 MAG-120507-bin80</name>
    <dbReference type="NCBI Taxonomy" id="1655577"/>
    <lineage>
        <taxon>Bacteria</taxon>
        <taxon>Pseudomonadati</taxon>
        <taxon>Pseudomonadota</taxon>
        <taxon>Gammaproteobacteria</taxon>
        <taxon>OMG group</taxon>
        <taxon>OM182 clade</taxon>
    </lineage>
</organism>
<dbReference type="SUPFAM" id="SSF53807">
    <property type="entry name" value="Helical backbone' metal receptor"/>
    <property type="match status" value="1"/>
</dbReference>
<gene>
    <name evidence="4" type="ORF">ABR69_00895</name>
</gene>
<proteinExistence type="predicted"/>
<dbReference type="InterPro" id="IPR002491">
    <property type="entry name" value="ABC_transptr_periplasmic_BD"/>
</dbReference>
<dbReference type="InterPro" id="IPR050902">
    <property type="entry name" value="ABC_Transporter_SBP"/>
</dbReference>